<evidence type="ECO:0000313" key="7">
    <source>
        <dbReference type="Proteomes" id="UP000703269"/>
    </source>
</evidence>
<comment type="caution">
    <text evidence="6">The sequence shown here is derived from an EMBL/GenBank/DDBJ whole genome shotgun (WGS) entry which is preliminary data.</text>
</comment>
<evidence type="ECO:0000256" key="4">
    <source>
        <dbReference type="SAM" id="SignalP"/>
    </source>
</evidence>
<gene>
    <name evidence="6" type="ORF">PsYK624_064150</name>
</gene>
<protein>
    <submittedName>
        <fullName evidence="6">Asp-domain-containing protein</fullName>
    </submittedName>
</protein>
<evidence type="ECO:0000313" key="6">
    <source>
        <dbReference type="EMBL" id="GJE90286.1"/>
    </source>
</evidence>
<dbReference type="SUPFAM" id="SSF50630">
    <property type="entry name" value="Acid proteases"/>
    <property type="match status" value="1"/>
</dbReference>
<feature type="disulfide bond" evidence="3">
    <location>
        <begin position="135"/>
        <end position="138"/>
    </location>
</feature>
<dbReference type="Pfam" id="PF00026">
    <property type="entry name" value="Asp"/>
    <property type="match status" value="1"/>
</dbReference>
<dbReference type="PRINTS" id="PR00792">
    <property type="entry name" value="PEPSIN"/>
</dbReference>
<reference evidence="6 7" key="1">
    <citation type="submission" date="2021-08" db="EMBL/GenBank/DDBJ databases">
        <title>Draft Genome Sequence of Phanerochaete sordida strain YK-624.</title>
        <authorList>
            <person name="Mori T."/>
            <person name="Dohra H."/>
            <person name="Suzuki T."/>
            <person name="Kawagishi H."/>
            <person name="Hirai H."/>
        </authorList>
    </citation>
    <scope>NUCLEOTIDE SEQUENCE [LARGE SCALE GENOMIC DNA]</scope>
    <source>
        <strain evidence="6 7">YK-624</strain>
    </source>
</reference>
<feature type="chain" id="PRO_5040260492" evidence="4">
    <location>
        <begin position="18"/>
        <end position="412"/>
    </location>
</feature>
<keyword evidence="3" id="KW-1015">Disulfide bond</keyword>
<dbReference type="GO" id="GO:0006508">
    <property type="term" value="P:proteolysis"/>
    <property type="evidence" value="ECO:0007669"/>
    <property type="project" value="InterPro"/>
</dbReference>
<dbReference type="GO" id="GO:0004190">
    <property type="term" value="F:aspartic-type endopeptidase activity"/>
    <property type="evidence" value="ECO:0007669"/>
    <property type="project" value="InterPro"/>
</dbReference>
<evidence type="ECO:0000256" key="2">
    <source>
        <dbReference type="PIRSR" id="PIRSR601461-1"/>
    </source>
</evidence>
<evidence type="ECO:0000259" key="5">
    <source>
        <dbReference type="PROSITE" id="PS51767"/>
    </source>
</evidence>
<dbReference type="AlphaFoldDB" id="A0A9P3G8Q6"/>
<feature type="signal peptide" evidence="4">
    <location>
        <begin position="1"/>
        <end position="17"/>
    </location>
</feature>
<dbReference type="InterPro" id="IPR033121">
    <property type="entry name" value="PEPTIDASE_A1"/>
</dbReference>
<name>A0A9P3G8Q6_9APHY</name>
<organism evidence="6 7">
    <name type="scientific">Phanerochaete sordida</name>
    <dbReference type="NCBI Taxonomy" id="48140"/>
    <lineage>
        <taxon>Eukaryota</taxon>
        <taxon>Fungi</taxon>
        <taxon>Dikarya</taxon>
        <taxon>Basidiomycota</taxon>
        <taxon>Agaricomycotina</taxon>
        <taxon>Agaricomycetes</taxon>
        <taxon>Polyporales</taxon>
        <taxon>Phanerochaetaceae</taxon>
        <taxon>Phanerochaete</taxon>
    </lineage>
</organism>
<feature type="active site" evidence="2">
    <location>
        <position position="299"/>
    </location>
</feature>
<dbReference type="InterPro" id="IPR021109">
    <property type="entry name" value="Peptidase_aspartic_dom_sf"/>
</dbReference>
<dbReference type="CDD" id="cd05471">
    <property type="entry name" value="pepsin_like"/>
    <property type="match status" value="1"/>
</dbReference>
<dbReference type="InterPro" id="IPR034164">
    <property type="entry name" value="Pepsin-like_dom"/>
</dbReference>
<sequence>MLTIAFVASALCALSAASPTAPAKRTVTIPMVRRSAPSSSGTADMADLEAQANALVLKYESGIYAYAQTTGADPPFSPSFARRAATERAYASEELTGAHSGALWQGLVTVGTPTQTFTVSFDTGFGDVVLPGTACNTCKGRLQYNPVASTSAVDRREAFKWMSPDGSMSGRVYGDSVGIAGLEVRNQTLAVASAYTPDFSTALLPADGVLGLAFPSVSRLGTPSFLQSLVDQHQIASPIFAFKLADAGAELTLGGANSALYTDKFTYVPVQTASFWNVRLDGVSLNGTLAVGGRASMLDTGTALLLAPADDAHALYGALPGARPQRTPAGDTLYMFPCAGAPTLGLVFNGKAFKVPRASFSLGGVQEREGVCVGAVAGSERVAFWVVGTTFLQTVYTEFDVGKSRIGFAALK</sequence>
<evidence type="ECO:0000256" key="3">
    <source>
        <dbReference type="PIRSR" id="PIRSR601461-2"/>
    </source>
</evidence>
<dbReference type="Gene3D" id="2.40.70.10">
    <property type="entry name" value="Acid Proteases"/>
    <property type="match status" value="2"/>
</dbReference>
<keyword evidence="4" id="KW-0732">Signal</keyword>
<proteinExistence type="inferred from homology"/>
<comment type="similarity">
    <text evidence="1">Belongs to the peptidase A1 family.</text>
</comment>
<dbReference type="OrthoDB" id="2747330at2759"/>
<keyword evidence="7" id="KW-1185">Reference proteome</keyword>
<dbReference type="EMBL" id="BPQB01000016">
    <property type="protein sequence ID" value="GJE90286.1"/>
    <property type="molecule type" value="Genomic_DNA"/>
</dbReference>
<dbReference type="InterPro" id="IPR001461">
    <property type="entry name" value="Aspartic_peptidase_A1"/>
</dbReference>
<dbReference type="PROSITE" id="PS51767">
    <property type="entry name" value="PEPTIDASE_A1"/>
    <property type="match status" value="1"/>
</dbReference>
<feature type="domain" description="Peptidase A1" evidence="5">
    <location>
        <begin position="104"/>
        <end position="409"/>
    </location>
</feature>
<dbReference type="PANTHER" id="PTHR47966:SF51">
    <property type="entry name" value="BETA-SITE APP-CLEAVING ENZYME, ISOFORM A-RELATED"/>
    <property type="match status" value="1"/>
</dbReference>
<dbReference type="Proteomes" id="UP000703269">
    <property type="component" value="Unassembled WGS sequence"/>
</dbReference>
<evidence type="ECO:0000256" key="1">
    <source>
        <dbReference type="ARBA" id="ARBA00007447"/>
    </source>
</evidence>
<feature type="active site" evidence="2">
    <location>
        <position position="122"/>
    </location>
</feature>
<accession>A0A9P3G8Q6</accession>
<dbReference type="PANTHER" id="PTHR47966">
    <property type="entry name" value="BETA-SITE APP-CLEAVING ENZYME, ISOFORM A-RELATED"/>
    <property type="match status" value="1"/>
</dbReference>